<dbReference type="Proteomes" id="UP000035579">
    <property type="component" value="Chromosome"/>
</dbReference>
<dbReference type="KEGG" id="age:AA314_07991"/>
<organism evidence="2 3">
    <name type="scientific">Archangium gephyra</name>
    <dbReference type="NCBI Taxonomy" id="48"/>
    <lineage>
        <taxon>Bacteria</taxon>
        <taxon>Pseudomonadati</taxon>
        <taxon>Myxococcota</taxon>
        <taxon>Myxococcia</taxon>
        <taxon>Myxococcales</taxon>
        <taxon>Cystobacterineae</taxon>
        <taxon>Archangiaceae</taxon>
        <taxon>Archangium</taxon>
    </lineage>
</organism>
<gene>
    <name evidence="2" type="ORF">AA314_07991</name>
</gene>
<feature type="compositionally biased region" description="Basic residues" evidence="1">
    <location>
        <begin position="29"/>
        <end position="38"/>
    </location>
</feature>
<sequence>MALRSMSWRRGAPGPSRCDCPMNSSGVRGRMRSARGAKRFTSTEAANRSGPAGIGRRHPTISRRRR</sequence>
<feature type="region of interest" description="Disordered" evidence="1">
    <location>
        <begin position="1"/>
        <end position="66"/>
    </location>
</feature>
<proteinExistence type="predicted"/>
<protein>
    <submittedName>
        <fullName evidence="2">Uncharacterized protein</fullName>
    </submittedName>
</protein>
<evidence type="ECO:0000313" key="2">
    <source>
        <dbReference type="EMBL" id="AKJ06365.1"/>
    </source>
</evidence>
<accession>A0AAC8QFV0</accession>
<dbReference type="EMBL" id="CP011509">
    <property type="protein sequence ID" value="AKJ06365.1"/>
    <property type="molecule type" value="Genomic_DNA"/>
</dbReference>
<reference evidence="2 3" key="1">
    <citation type="submission" date="2015-05" db="EMBL/GenBank/DDBJ databases">
        <title>Genome assembly of Archangium gephyra DSM 2261.</title>
        <authorList>
            <person name="Sharma G."/>
            <person name="Subramanian S."/>
        </authorList>
    </citation>
    <scope>NUCLEOTIDE SEQUENCE [LARGE SCALE GENOMIC DNA]</scope>
    <source>
        <strain evidence="2 3">DSM 2261</strain>
    </source>
</reference>
<feature type="compositionally biased region" description="Basic residues" evidence="1">
    <location>
        <begin position="55"/>
        <end position="66"/>
    </location>
</feature>
<evidence type="ECO:0000313" key="3">
    <source>
        <dbReference type="Proteomes" id="UP000035579"/>
    </source>
</evidence>
<name>A0AAC8QFV0_9BACT</name>
<dbReference type="AlphaFoldDB" id="A0AAC8QFV0"/>
<evidence type="ECO:0000256" key="1">
    <source>
        <dbReference type="SAM" id="MobiDB-lite"/>
    </source>
</evidence>